<keyword evidence="5 6" id="KW-0472">Membrane</keyword>
<dbReference type="PANTHER" id="PTHR30572:SF18">
    <property type="entry name" value="ABC-TYPE MACROLIDE FAMILY EXPORT SYSTEM PERMEASE COMPONENT 2"/>
    <property type="match status" value="1"/>
</dbReference>
<keyword evidence="2" id="KW-1003">Cell membrane</keyword>
<sequence>MMIYSLELAWHGLRHHKGLAALMVIAIAVGIGASMTELTVWQVLSGDPIPARSAKLFYPQIEPRDLANAYPGEDPPGQLTWTDGMNLLQAAKARHQVLMTGGAVLVQPGERLDPFLQQARYATTDFFRIFGVPLKYGRGWSRDDDQLRSRVAVISQRLNQRMFGGRDSTGQAIELSGSEFRIAGVLGDWRPNPYFLDLNRRSYNQTEDVFMPLSTSQDLRLPHDGSTECWGNGGDSPEMDHHAPCAWLQLWVQLDHATEVRDYRRFLISYSEQQRREGRFMRPAQVRLLNVMQWLDYNQVVPADIRLQSWLALGFLLVCLINTTGLMLATFMRRSGELSVRRALGASRRMLFGQLMAESGVIGLLGGMGGLLLAWGGLWLVRQRPAQYASLAHLNAPMLLATVLLAMGATLLAGVLPAWRACHVAPAMQLKSQ</sequence>
<feature type="domain" description="ABC3 transporter permease C-terminal" evidence="7">
    <location>
        <begin position="312"/>
        <end position="424"/>
    </location>
</feature>
<keyword evidence="4 6" id="KW-1133">Transmembrane helix</keyword>
<dbReference type="OrthoDB" id="8735006at2"/>
<keyword evidence="3 6" id="KW-0812">Transmembrane</keyword>
<dbReference type="InterPro" id="IPR003838">
    <property type="entry name" value="ABC3_permease_C"/>
</dbReference>
<accession>H8L072</accession>
<dbReference type="eggNOG" id="COG0577">
    <property type="taxonomic scope" value="Bacteria"/>
</dbReference>
<evidence type="ECO:0000313" key="10">
    <source>
        <dbReference type="Proteomes" id="UP000005234"/>
    </source>
</evidence>
<keyword evidence="10" id="KW-1185">Reference proteome</keyword>
<dbReference type="STRING" id="767434.Fraau_2769"/>
<evidence type="ECO:0000256" key="6">
    <source>
        <dbReference type="SAM" id="Phobius"/>
    </source>
</evidence>
<dbReference type="EMBL" id="CP003350">
    <property type="protein sequence ID" value="AFC87110.1"/>
    <property type="molecule type" value="Genomic_DNA"/>
</dbReference>
<dbReference type="InterPro" id="IPR050250">
    <property type="entry name" value="Macrolide_Exporter_MacB"/>
</dbReference>
<dbReference type="Pfam" id="PF02687">
    <property type="entry name" value="FtsX"/>
    <property type="match status" value="1"/>
</dbReference>
<dbReference type="InterPro" id="IPR025857">
    <property type="entry name" value="MacB_PCD"/>
</dbReference>
<evidence type="ECO:0000256" key="5">
    <source>
        <dbReference type="ARBA" id="ARBA00023136"/>
    </source>
</evidence>
<dbReference type="GO" id="GO:0022857">
    <property type="term" value="F:transmembrane transporter activity"/>
    <property type="evidence" value="ECO:0007669"/>
    <property type="project" value="TreeGrafter"/>
</dbReference>
<dbReference type="GO" id="GO:0005886">
    <property type="term" value="C:plasma membrane"/>
    <property type="evidence" value="ECO:0007669"/>
    <property type="project" value="UniProtKB-SubCell"/>
</dbReference>
<name>H8L072_FRAAD</name>
<dbReference type="KEGG" id="fau:Fraau_2769"/>
<evidence type="ECO:0000256" key="2">
    <source>
        <dbReference type="ARBA" id="ARBA00022475"/>
    </source>
</evidence>
<organism evidence="9 10">
    <name type="scientific">Frateuria aurantia (strain ATCC 33424 / DSM 6220 / KCTC 2777 / LMG 1558 / NBRC 3245 / NCIMB 13370)</name>
    <name type="common">Acetobacter aurantius</name>
    <dbReference type="NCBI Taxonomy" id="767434"/>
    <lineage>
        <taxon>Bacteria</taxon>
        <taxon>Pseudomonadati</taxon>
        <taxon>Pseudomonadota</taxon>
        <taxon>Gammaproteobacteria</taxon>
        <taxon>Lysobacterales</taxon>
        <taxon>Rhodanobacteraceae</taxon>
        <taxon>Frateuria</taxon>
    </lineage>
</organism>
<dbReference type="AlphaFoldDB" id="H8L072"/>
<feature type="transmembrane region" description="Helical" evidence="6">
    <location>
        <begin position="398"/>
        <end position="419"/>
    </location>
</feature>
<comment type="subcellular location">
    <subcellularLocation>
        <location evidence="1">Cell membrane</location>
        <topology evidence="1">Multi-pass membrane protein</topology>
    </subcellularLocation>
</comment>
<gene>
    <name evidence="9" type="ordered locus">Fraau_2769</name>
</gene>
<feature type="transmembrane region" description="Helical" evidence="6">
    <location>
        <begin position="21"/>
        <end position="44"/>
    </location>
</feature>
<feature type="transmembrane region" description="Helical" evidence="6">
    <location>
        <begin position="310"/>
        <end position="331"/>
    </location>
</feature>
<proteinExistence type="predicted"/>
<dbReference type="PANTHER" id="PTHR30572">
    <property type="entry name" value="MEMBRANE COMPONENT OF TRANSPORTER-RELATED"/>
    <property type="match status" value="1"/>
</dbReference>
<dbReference type="Proteomes" id="UP000005234">
    <property type="component" value="Chromosome"/>
</dbReference>
<feature type="domain" description="MacB-like periplasmic core" evidence="8">
    <location>
        <begin position="21"/>
        <end position="220"/>
    </location>
</feature>
<evidence type="ECO:0000256" key="4">
    <source>
        <dbReference type="ARBA" id="ARBA00022989"/>
    </source>
</evidence>
<evidence type="ECO:0000256" key="3">
    <source>
        <dbReference type="ARBA" id="ARBA00022692"/>
    </source>
</evidence>
<feature type="transmembrane region" description="Helical" evidence="6">
    <location>
        <begin position="351"/>
        <end position="378"/>
    </location>
</feature>
<dbReference type="Pfam" id="PF12704">
    <property type="entry name" value="MacB_PCD"/>
    <property type="match status" value="1"/>
</dbReference>
<dbReference type="RefSeq" id="WP_014404113.1">
    <property type="nucleotide sequence ID" value="NC_017033.1"/>
</dbReference>
<evidence type="ECO:0000259" key="8">
    <source>
        <dbReference type="Pfam" id="PF12704"/>
    </source>
</evidence>
<dbReference type="HOGENOM" id="CLU_625346_0_0_6"/>
<reference evidence="9" key="1">
    <citation type="submission" date="2012-02" db="EMBL/GenBank/DDBJ databases">
        <title>The complete genome of Frateuria aurantia DSM 6220.</title>
        <authorList>
            <consortium name="US DOE Joint Genome Institute (JGI-PGF)"/>
            <person name="Lucas S."/>
            <person name="Copeland A."/>
            <person name="Lapidus A."/>
            <person name="Glavina del Rio T."/>
            <person name="Dalin E."/>
            <person name="Tice H."/>
            <person name="Bruce D."/>
            <person name="Goodwin L."/>
            <person name="Pitluck S."/>
            <person name="Peters L."/>
            <person name="Ovchinnikova G."/>
            <person name="Teshima H."/>
            <person name="Kyrpides N."/>
            <person name="Mavromatis K."/>
            <person name="Ivanova N."/>
            <person name="Brettin T."/>
            <person name="Detter J.C."/>
            <person name="Han C."/>
            <person name="Larimer F."/>
            <person name="Land M."/>
            <person name="Hauser L."/>
            <person name="Markowitz V."/>
            <person name="Cheng J.-F."/>
            <person name="Hugenholtz P."/>
            <person name="Woyke T."/>
            <person name="Wu D."/>
            <person name="Brambilla E."/>
            <person name="Klenk H.-P."/>
            <person name="Eisen J.A."/>
        </authorList>
    </citation>
    <scope>NUCLEOTIDE SEQUENCE</scope>
    <source>
        <strain evidence="9">DSM 6220</strain>
    </source>
</reference>
<evidence type="ECO:0000313" key="9">
    <source>
        <dbReference type="EMBL" id="AFC87110.1"/>
    </source>
</evidence>
<evidence type="ECO:0000256" key="1">
    <source>
        <dbReference type="ARBA" id="ARBA00004651"/>
    </source>
</evidence>
<evidence type="ECO:0000259" key="7">
    <source>
        <dbReference type="Pfam" id="PF02687"/>
    </source>
</evidence>
<protein>
    <submittedName>
        <fullName evidence="9">ABC-type antimicrobial peptide transport system, permease component</fullName>
    </submittedName>
</protein>